<dbReference type="GO" id="GO:0000156">
    <property type="term" value="F:phosphorelay response regulator activity"/>
    <property type="evidence" value="ECO:0007669"/>
    <property type="project" value="TreeGrafter"/>
</dbReference>
<evidence type="ECO:0000256" key="7">
    <source>
        <dbReference type="PROSITE-ProRule" id="PRU01091"/>
    </source>
</evidence>
<keyword evidence="3" id="KW-0805">Transcription regulation</keyword>
<dbReference type="EMBL" id="AP014545">
    <property type="protein sequence ID" value="BBB27074.1"/>
    <property type="molecule type" value="Genomic_DNA"/>
</dbReference>
<dbReference type="PANTHER" id="PTHR48111">
    <property type="entry name" value="REGULATOR OF RPOS"/>
    <property type="match status" value="1"/>
</dbReference>
<dbReference type="Proteomes" id="UP000595663">
    <property type="component" value="Chromosome"/>
</dbReference>
<dbReference type="GO" id="GO:0005829">
    <property type="term" value="C:cytosol"/>
    <property type="evidence" value="ECO:0007669"/>
    <property type="project" value="TreeGrafter"/>
</dbReference>
<sequence length="222" mass="25405">MRILLVEDDLDLAESLKRRLQKAGYVVEMAHNGTDGQFLGDEEVFDAIVLDLGLPEIAGLDVLKHWRERRNTVPVLILTARDAWHERVDGLNAGADDYLGKPFHADEVIARLQAIVRRTVGKADNVLEWNGVQLLLSEQQAIDQNGQLIALTAIDFRLLRQFMMHPDTVHSKNQLSEQVYEEDRIKDSNVIEVYVNRLRNYFGKDFIKTQWGKGYRIGPVDK</sequence>
<dbReference type="Gene3D" id="6.10.250.690">
    <property type="match status" value="1"/>
</dbReference>
<proteinExistence type="predicted"/>
<keyword evidence="4 7" id="KW-0238">DNA-binding</keyword>
<dbReference type="Gene3D" id="3.40.50.2300">
    <property type="match status" value="1"/>
</dbReference>
<dbReference type="Pfam" id="PF00072">
    <property type="entry name" value="Response_reg"/>
    <property type="match status" value="1"/>
</dbReference>
<evidence type="ECO:0000259" key="9">
    <source>
        <dbReference type="PROSITE" id="PS51755"/>
    </source>
</evidence>
<keyword evidence="2" id="KW-0902">Two-component regulatory system</keyword>
<dbReference type="GO" id="GO:0000976">
    <property type="term" value="F:transcription cis-regulatory region binding"/>
    <property type="evidence" value="ECO:0007669"/>
    <property type="project" value="TreeGrafter"/>
</dbReference>
<dbReference type="KEGG" id="ajp:AMJAP_2485"/>
<dbReference type="InterPro" id="IPR016032">
    <property type="entry name" value="Sig_transdc_resp-reg_C-effctor"/>
</dbReference>
<keyword evidence="11" id="KW-1185">Reference proteome</keyword>
<evidence type="ECO:0000256" key="1">
    <source>
        <dbReference type="ARBA" id="ARBA00022553"/>
    </source>
</evidence>
<dbReference type="OrthoDB" id="9802426at2"/>
<dbReference type="Gene3D" id="1.10.10.10">
    <property type="entry name" value="Winged helix-like DNA-binding domain superfamily/Winged helix DNA-binding domain"/>
    <property type="match status" value="1"/>
</dbReference>
<dbReference type="InterPro" id="IPR036388">
    <property type="entry name" value="WH-like_DNA-bd_sf"/>
</dbReference>
<dbReference type="SUPFAM" id="SSF52172">
    <property type="entry name" value="CheY-like"/>
    <property type="match status" value="1"/>
</dbReference>
<dbReference type="SMART" id="SM00448">
    <property type="entry name" value="REC"/>
    <property type="match status" value="1"/>
</dbReference>
<evidence type="ECO:0000313" key="11">
    <source>
        <dbReference type="Proteomes" id="UP000595663"/>
    </source>
</evidence>
<dbReference type="PANTHER" id="PTHR48111:SF37">
    <property type="entry name" value="RESPONSE REGULATOR PROTEIN CARR"/>
    <property type="match status" value="1"/>
</dbReference>
<feature type="DNA-binding region" description="OmpR/PhoB-type" evidence="7">
    <location>
        <begin position="124"/>
        <end position="219"/>
    </location>
</feature>
<dbReference type="InterPro" id="IPR011006">
    <property type="entry name" value="CheY-like_superfamily"/>
</dbReference>
<evidence type="ECO:0000256" key="4">
    <source>
        <dbReference type="ARBA" id="ARBA00023125"/>
    </source>
</evidence>
<evidence type="ECO:0000256" key="5">
    <source>
        <dbReference type="ARBA" id="ARBA00023163"/>
    </source>
</evidence>
<dbReference type="SUPFAM" id="SSF46894">
    <property type="entry name" value="C-terminal effector domain of the bipartite response regulators"/>
    <property type="match status" value="1"/>
</dbReference>
<dbReference type="Pfam" id="PF00486">
    <property type="entry name" value="Trans_reg_C"/>
    <property type="match status" value="1"/>
</dbReference>
<dbReference type="GO" id="GO:0032993">
    <property type="term" value="C:protein-DNA complex"/>
    <property type="evidence" value="ECO:0007669"/>
    <property type="project" value="TreeGrafter"/>
</dbReference>
<dbReference type="CDD" id="cd19934">
    <property type="entry name" value="REC_OmpR_EcPhoP-like"/>
    <property type="match status" value="1"/>
</dbReference>
<dbReference type="GO" id="GO:0006355">
    <property type="term" value="P:regulation of DNA-templated transcription"/>
    <property type="evidence" value="ECO:0007669"/>
    <property type="project" value="InterPro"/>
</dbReference>
<evidence type="ECO:0000256" key="6">
    <source>
        <dbReference type="PROSITE-ProRule" id="PRU00169"/>
    </source>
</evidence>
<dbReference type="CDD" id="cd00383">
    <property type="entry name" value="trans_reg_C"/>
    <property type="match status" value="1"/>
</dbReference>
<gene>
    <name evidence="10" type="ORF">AMJAP_2485</name>
</gene>
<keyword evidence="1 6" id="KW-0597">Phosphoprotein</keyword>
<reference evidence="10 11" key="1">
    <citation type="journal article" date="2008" name="Int. J. Syst. Evol. Microbiol.">
        <title>Amphritea japonica sp. nov. and Amphritea balenae sp. nov., isolated from the sediment adjacent to sperm whale carcasses off Kagoshima, Japan.</title>
        <authorList>
            <person name="Miyazaki M."/>
            <person name="Nogi Y."/>
            <person name="Fujiwara Y."/>
            <person name="Kawato M."/>
            <person name="Nagahama T."/>
            <person name="Kubokawa K."/>
            <person name="Horikoshi K."/>
        </authorList>
    </citation>
    <scope>NUCLEOTIDE SEQUENCE [LARGE SCALE GENOMIC DNA]</scope>
    <source>
        <strain evidence="10 11">ATCC BAA-1530</strain>
    </source>
</reference>
<dbReference type="InterPro" id="IPR039420">
    <property type="entry name" value="WalR-like"/>
</dbReference>
<organism evidence="10 11">
    <name type="scientific">Amphritea japonica ATCC BAA-1530</name>
    <dbReference type="NCBI Taxonomy" id="1278309"/>
    <lineage>
        <taxon>Bacteria</taxon>
        <taxon>Pseudomonadati</taxon>
        <taxon>Pseudomonadota</taxon>
        <taxon>Gammaproteobacteria</taxon>
        <taxon>Oceanospirillales</taxon>
        <taxon>Oceanospirillaceae</taxon>
        <taxon>Amphritea</taxon>
    </lineage>
</organism>
<feature type="domain" description="Response regulatory" evidence="8">
    <location>
        <begin position="2"/>
        <end position="116"/>
    </location>
</feature>
<evidence type="ECO:0000313" key="10">
    <source>
        <dbReference type="EMBL" id="BBB27074.1"/>
    </source>
</evidence>
<accession>A0A7R6ST63</accession>
<dbReference type="InterPro" id="IPR001867">
    <property type="entry name" value="OmpR/PhoB-type_DNA-bd"/>
</dbReference>
<dbReference type="RefSeq" id="WP_019620122.1">
    <property type="nucleotide sequence ID" value="NZ_AP014545.1"/>
</dbReference>
<dbReference type="PROSITE" id="PS51755">
    <property type="entry name" value="OMPR_PHOB"/>
    <property type="match status" value="1"/>
</dbReference>
<feature type="domain" description="OmpR/PhoB-type" evidence="9">
    <location>
        <begin position="124"/>
        <end position="219"/>
    </location>
</feature>
<name>A0A7R6ST63_9GAMM</name>
<evidence type="ECO:0000256" key="2">
    <source>
        <dbReference type="ARBA" id="ARBA00023012"/>
    </source>
</evidence>
<evidence type="ECO:0000259" key="8">
    <source>
        <dbReference type="PROSITE" id="PS50110"/>
    </source>
</evidence>
<dbReference type="PROSITE" id="PS50110">
    <property type="entry name" value="RESPONSE_REGULATORY"/>
    <property type="match status" value="1"/>
</dbReference>
<evidence type="ECO:0000256" key="3">
    <source>
        <dbReference type="ARBA" id="ARBA00023015"/>
    </source>
</evidence>
<dbReference type="InterPro" id="IPR001789">
    <property type="entry name" value="Sig_transdc_resp-reg_receiver"/>
</dbReference>
<dbReference type="AlphaFoldDB" id="A0A7R6ST63"/>
<dbReference type="FunFam" id="3.40.50.2300:FF:000002">
    <property type="entry name" value="DNA-binding response regulator PhoP"/>
    <property type="match status" value="1"/>
</dbReference>
<dbReference type="SMART" id="SM00862">
    <property type="entry name" value="Trans_reg_C"/>
    <property type="match status" value="1"/>
</dbReference>
<keyword evidence="5" id="KW-0804">Transcription</keyword>
<protein>
    <submittedName>
        <fullName evidence="10">Two-component system response regulator</fullName>
    </submittedName>
</protein>
<feature type="modified residue" description="4-aspartylphosphate" evidence="6">
    <location>
        <position position="51"/>
    </location>
</feature>